<feature type="region of interest" description="Disordered" evidence="1">
    <location>
        <begin position="21"/>
        <end position="49"/>
    </location>
</feature>
<name>A0ABY7HBD2_9BACT</name>
<keyword evidence="2" id="KW-0732">Signal</keyword>
<evidence type="ECO:0000313" key="3">
    <source>
        <dbReference type="EMBL" id="WAS96583.1"/>
    </source>
</evidence>
<gene>
    <name evidence="3" type="ORF">O0S08_10530</name>
</gene>
<evidence type="ECO:0000313" key="4">
    <source>
        <dbReference type="Proteomes" id="UP001164459"/>
    </source>
</evidence>
<keyword evidence="4" id="KW-1185">Reference proteome</keyword>
<evidence type="ECO:0000256" key="1">
    <source>
        <dbReference type="SAM" id="MobiDB-lite"/>
    </source>
</evidence>
<dbReference type="EMBL" id="CP114040">
    <property type="protein sequence ID" value="WAS96583.1"/>
    <property type="molecule type" value="Genomic_DNA"/>
</dbReference>
<proteinExistence type="predicted"/>
<feature type="signal peptide" evidence="2">
    <location>
        <begin position="1"/>
        <end position="19"/>
    </location>
</feature>
<dbReference type="RefSeq" id="WP_269038950.1">
    <property type="nucleotide sequence ID" value="NZ_CP114040.1"/>
</dbReference>
<feature type="compositionally biased region" description="Low complexity" evidence="1">
    <location>
        <begin position="28"/>
        <end position="40"/>
    </location>
</feature>
<accession>A0ABY7HBD2</accession>
<dbReference type="Proteomes" id="UP001164459">
    <property type="component" value="Chromosome"/>
</dbReference>
<evidence type="ECO:0000256" key="2">
    <source>
        <dbReference type="SAM" id="SignalP"/>
    </source>
</evidence>
<reference evidence="3" key="1">
    <citation type="submission" date="2022-11" db="EMBL/GenBank/DDBJ databases">
        <title>Minimal conservation of predation-associated metabolite biosynthetic gene clusters underscores biosynthetic potential of Myxococcota including descriptions for ten novel species: Archangium lansinium sp. nov., Myxococcus landrumus sp. nov., Nannocystis bai.</title>
        <authorList>
            <person name="Ahearne A."/>
            <person name="Stevens C."/>
            <person name="Dowd S."/>
        </authorList>
    </citation>
    <scope>NUCLEOTIDE SEQUENCE</scope>
    <source>
        <strain evidence="3">Fl3</strain>
    </source>
</reference>
<sequence length="97" mass="9532">MARLTHVALALLLVAFGCAGDTAGGGDTTASDDTTTTGDSETGGDDTPQATALPLEVLGPAGTLVAVHIDVPDDLAGAPGAELALTVHNVDAWLVPL</sequence>
<organism evidence="3 4">
    <name type="scientific">Nannocystis punicea</name>
    <dbReference type="NCBI Taxonomy" id="2995304"/>
    <lineage>
        <taxon>Bacteria</taxon>
        <taxon>Pseudomonadati</taxon>
        <taxon>Myxococcota</taxon>
        <taxon>Polyangia</taxon>
        <taxon>Nannocystales</taxon>
        <taxon>Nannocystaceae</taxon>
        <taxon>Nannocystis</taxon>
    </lineage>
</organism>
<dbReference type="PROSITE" id="PS51257">
    <property type="entry name" value="PROKAR_LIPOPROTEIN"/>
    <property type="match status" value="1"/>
</dbReference>
<feature type="chain" id="PRO_5045111443" evidence="2">
    <location>
        <begin position="20"/>
        <end position="97"/>
    </location>
</feature>
<protein>
    <submittedName>
        <fullName evidence="3">Uncharacterized protein</fullName>
    </submittedName>
</protein>